<evidence type="ECO:0000256" key="2">
    <source>
        <dbReference type="ARBA" id="ARBA00022801"/>
    </source>
</evidence>
<keyword evidence="2" id="KW-0378">Hydrolase</keyword>
<dbReference type="InterPro" id="IPR017853">
    <property type="entry name" value="GH"/>
</dbReference>
<name>A0AA38LJL5_TAXCH</name>
<dbReference type="GO" id="GO:0005975">
    <property type="term" value="P:carbohydrate metabolic process"/>
    <property type="evidence" value="ECO:0007669"/>
    <property type="project" value="InterPro"/>
</dbReference>
<protein>
    <recommendedName>
        <fullName evidence="7">Beta-glucosidase</fullName>
    </recommendedName>
</protein>
<evidence type="ECO:0008006" key="7">
    <source>
        <dbReference type="Google" id="ProtNLM"/>
    </source>
</evidence>
<dbReference type="PANTHER" id="PTHR10353">
    <property type="entry name" value="GLYCOSYL HYDROLASE"/>
    <property type="match status" value="1"/>
</dbReference>
<dbReference type="Pfam" id="PF00232">
    <property type="entry name" value="Glyco_hydro_1"/>
    <property type="match status" value="1"/>
</dbReference>
<dbReference type="EMBL" id="JAHRHJ020000003">
    <property type="protein sequence ID" value="KAH9323467.1"/>
    <property type="molecule type" value="Genomic_DNA"/>
</dbReference>
<dbReference type="OMA" id="YWEDIAV"/>
<feature type="non-terminal residue" evidence="5">
    <location>
        <position position="1"/>
    </location>
</feature>
<dbReference type="AlphaFoldDB" id="A0AA38LJL5"/>
<reference evidence="5 6" key="1">
    <citation type="journal article" date="2021" name="Nat. Plants">
        <title>The Taxus genome provides insights into paclitaxel biosynthesis.</title>
        <authorList>
            <person name="Xiong X."/>
            <person name="Gou J."/>
            <person name="Liao Q."/>
            <person name="Li Y."/>
            <person name="Zhou Q."/>
            <person name="Bi G."/>
            <person name="Li C."/>
            <person name="Du R."/>
            <person name="Wang X."/>
            <person name="Sun T."/>
            <person name="Guo L."/>
            <person name="Liang H."/>
            <person name="Lu P."/>
            <person name="Wu Y."/>
            <person name="Zhang Z."/>
            <person name="Ro D.K."/>
            <person name="Shang Y."/>
            <person name="Huang S."/>
            <person name="Yan J."/>
        </authorList>
    </citation>
    <scope>NUCLEOTIDE SEQUENCE [LARGE SCALE GENOMIC DNA]</scope>
    <source>
        <strain evidence="5">Ta-2019</strain>
    </source>
</reference>
<accession>A0AA38LJL5</accession>
<dbReference type="SUPFAM" id="SSF51445">
    <property type="entry name" value="(Trans)glycosidases"/>
    <property type="match status" value="1"/>
</dbReference>
<keyword evidence="3" id="KW-0326">Glycosidase</keyword>
<dbReference type="GO" id="GO:0008422">
    <property type="term" value="F:beta-glucosidase activity"/>
    <property type="evidence" value="ECO:0007669"/>
    <property type="project" value="TreeGrafter"/>
</dbReference>
<organism evidence="5 6">
    <name type="scientific">Taxus chinensis</name>
    <name type="common">Chinese yew</name>
    <name type="synonym">Taxus wallichiana var. chinensis</name>
    <dbReference type="NCBI Taxonomy" id="29808"/>
    <lineage>
        <taxon>Eukaryota</taxon>
        <taxon>Viridiplantae</taxon>
        <taxon>Streptophyta</taxon>
        <taxon>Embryophyta</taxon>
        <taxon>Tracheophyta</taxon>
        <taxon>Spermatophyta</taxon>
        <taxon>Pinopsida</taxon>
        <taxon>Pinidae</taxon>
        <taxon>Conifers II</taxon>
        <taxon>Cupressales</taxon>
        <taxon>Taxaceae</taxon>
        <taxon>Taxus</taxon>
    </lineage>
</organism>
<evidence type="ECO:0000313" key="6">
    <source>
        <dbReference type="Proteomes" id="UP000824469"/>
    </source>
</evidence>
<sequence length="71" mass="8092">ILDPLFYGDYPASMSSRVLSRLPKFTDEQIQIVKGSVDFVGINHYTTNYVADDPQFSNLTDYWEDIAVNVT</sequence>
<evidence type="ECO:0000313" key="5">
    <source>
        <dbReference type="EMBL" id="KAH9323467.1"/>
    </source>
</evidence>
<dbReference type="InterPro" id="IPR001360">
    <property type="entry name" value="Glyco_hydro_1"/>
</dbReference>
<evidence type="ECO:0000256" key="1">
    <source>
        <dbReference type="ARBA" id="ARBA00010838"/>
    </source>
</evidence>
<dbReference type="Proteomes" id="UP000824469">
    <property type="component" value="Unassembled WGS sequence"/>
</dbReference>
<keyword evidence="6" id="KW-1185">Reference proteome</keyword>
<evidence type="ECO:0000256" key="4">
    <source>
        <dbReference type="RuleBase" id="RU003690"/>
    </source>
</evidence>
<dbReference type="Gene3D" id="3.20.20.80">
    <property type="entry name" value="Glycosidases"/>
    <property type="match status" value="1"/>
</dbReference>
<dbReference type="PANTHER" id="PTHR10353:SF36">
    <property type="entry name" value="LP05116P"/>
    <property type="match status" value="1"/>
</dbReference>
<gene>
    <name evidence="5" type="ORF">KI387_018106</name>
</gene>
<evidence type="ECO:0000256" key="3">
    <source>
        <dbReference type="ARBA" id="ARBA00023295"/>
    </source>
</evidence>
<comment type="similarity">
    <text evidence="1 4">Belongs to the glycosyl hydrolase 1 family.</text>
</comment>
<proteinExistence type="inferred from homology"/>
<feature type="non-terminal residue" evidence="5">
    <location>
        <position position="71"/>
    </location>
</feature>
<comment type="caution">
    <text evidence="5">The sequence shown here is derived from an EMBL/GenBank/DDBJ whole genome shotgun (WGS) entry which is preliminary data.</text>
</comment>